<dbReference type="Pfam" id="PF02453">
    <property type="entry name" value="Reticulon"/>
    <property type="match status" value="1"/>
</dbReference>
<evidence type="ECO:0000259" key="7">
    <source>
        <dbReference type="PROSITE" id="PS50845"/>
    </source>
</evidence>
<evidence type="ECO:0000313" key="9">
    <source>
        <dbReference type="Proteomes" id="UP001472677"/>
    </source>
</evidence>
<reference evidence="8 9" key="1">
    <citation type="journal article" date="2024" name="G3 (Bethesda)">
        <title>Genome assembly of Hibiscus sabdariffa L. provides insights into metabolisms of medicinal natural products.</title>
        <authorList>
            <person name="Kim T."/>
        </authorList>
    </citation>
    <scope>NUCLEOTIDE SEQUENCE [LARGE SCALE GENOMIC DNA]</scope>
    <source>
        <strain evidence="8">TK-2024</strain>
        <tissue evidence="8">Old leaves</tissue>
    </source>
</reference>
<feature type="transmembrane region" description="Helical" evidence="6">
    <location>
        <begin position="54"/>
        <end position="73"/>
    </location>
</feature>
<dbReference type="PROSITE" id="PS50845">
    <property type="entry name" value="RETICULON"/>
    <property type="match status" value="1"/>
</dbReference>
<gene>
    <name evidence="8" type="ORF">V6N12_006760</name>
</gene>
<evidence type="ECO:0000256" key="5">
    <source>
        <dbReference type="ARBA" id="ARBA00023136"/>
    </source>
</evidence>
<evidence type="ECO:0000256" key="3">
    <source>
        <dbReference type="ARBA" id="ARBA00022824"/>
    </source>
</evidence>
<comment type="subcellular location">
    <subcellularLocation>
        <location evidence="1 6">Endoplasmic reticulum membrane</location>
        <topology evidence="1 6">Multi-pass membrane protein</topology>
    </subcellularLocation>
</comment>
<keyword evidence="9" id="KW-1185">Reference proteome</keyword>
<evidence type="ECO:0000256" key="1">
    <source>
        <dbReference type="ARBA" id="ARBA00004477"/>
    </source>
</evidence>
<accession>A0ABR2EZR2</accession>
<comment type="caution">
    <text evidence="8">The sequence shown here is derived from an EMBL/GenBank/DDBJ whole genome shotgun (WGS) entry which is preliminary data.</text>
</comment>
<proteinExistence type="predicted"/>
<keyword evidence="2 6" id="KW-0812">Transmembrane</keyword>
<dbReference type="Proteomes" id="UP001472677">
    <property type="component" value="Unassembled WGS sequence"/>
</dbReference>
<keyword evidence="5 6" id="KW-0472">Membrane</keyword>
<dbReference type="PANTHER" id="PTHR10994:SF154">
    <property type="entry name" value="RETICULON-LIKE PROTEIN B11"/>
    <property type="match status" value="1"/>
</dbReference>
<keyword evidence="3 6" id="KW-0256">Endoplasmic reticulum</keyword>
<evidence type="ECO:0000256" key="2">
    <source>
        <dbReference type="ARBA" id="ARBA00022692"/>
    </source>
</evidence>
<feature type="transmembrane region" description="Helical" evidence="6">
    <location>
        <begin position="133"/>
        <end position="163"/>
    </location>
</feature>
<dbReference type="InterPro" id="IPR003388">
    <property type="entry name" value="Reticulon"/>
</dbReference>
<dbReference type="EMBL" id="JBBPBM010000009">
    <property type="protein sequence ID" value="KAK8568201.1"/>
    <property type="molecule type" value="Genomic_DNA"/>
</dbReference>
<feature type="domain" description="Reticulon" evidence="7">
    <location>
        <begin position="21"/>
        <end position="178"/>
    </location>
</feature>
<feature type="transmembrane region" description="Helical" evidence="6">
    <location>
        <begin position="27"/>
        <end position="47"/>
    </location>
</feature>
<evidence type="ECO:0000256" key="6">
    <source>
        <dbReference type="RuleBase" id="RU363132"/>
    </source>
</evidence>
<organism evidence="8 9">
    <name type="scientific">Hibiscus sabdariffa</name>
    <name type="common">roselle</name>
    <dbReference type="NCBI Taxonomy" id="183260"/>
    <lineage>
        <taxon>Eukaryota</taxon>
        <taxon>Viridiplantae</taxon>
        <taxon>Streptophyta</taxon>
        <taxon>Embryophyta</taxon>
        <taxon>Tracheophyta</taxon>
        <taxon>Spermatophyta</taxon>
        <taxon>Magnoliopsida</taxon>
        <taxon>eudicotyledons</taxon>
        <taxon>Gunneridae</taxon>
        <taxon>Pentapetalae</taxon>
        <taxon>rosids</taxon>
        <taxon>malvids</taxon>
        <taxon>Malvales</taxon>
        <taxon>Malvaceae</taxon>
        <taxon>Malvoideae</taxon>
        <taxon>Hibiscus</taxon>
    </lineage>
</organism>
<dbReference type="InterPro" id="IPR045064">
    <property type="entry name" value="Reticulon-like"/>
</dbReference>
<evidence type="ECO:0000256" key="4">
    <source>
        <dbReference type="ARBA" id="ARBA00022989"/>
    </source>
</evidence>
<dbReference type="PANTHER" id="PTHR10994">
    <property type="entry name" value="RETICULON"/>
    <property type="match status" value="1"/>
</dbReference>
<sequence length="218" mass="24321">MGDSAPASRISVHQALGGGLVADVLLWRKWCGGVVILASATTFWCLFELAGYSAVSFVANVLLLLVVILFFWAKSASLLNRPLPPLPNLEISEKNAGKIAKELQVWVNYALSVAHDITLGRNLKLFLKVAVGLWFVSFIGSFFNLLTFVYIGIVLSLSVPMLYDKYQHHINEKIAKRRCSRVFRRLSVNRDIGLGFHGVKRLIPFCSDFISFHLPSEL</sequence>
<keyword evidence="4 6" id="KW-1133">Transmembrane helix</keyword>
<name>A0ABR2EZR2_9ROSI</name>
<evidence type="ECO:0000313" key="8">
    <source>
        <dbReference type="EMBL" id="KAK8568201.1"/>
    </source>
</evidence>
<protein>
    <recommendedName>
        <fullName evidence="6">Reticulon-like protein</fullName>
    </recommendedName>
</protein>